<feature type="region of interest" description="Disordered" evidence="2">
    <location>
        <begin position="680"/>
        <end position="719"/>
    </location>
</feature>
<name>A0A0M8N385_ESCWE</name>
<feature type="compositionally biased region" description="Low complexity" evidence="2">
    <location>
        <begin position="273"/>
        <end position="286"/>
    </location>
</feature>
<feature type="region of interest" description="Disordered" evidence="2">
    <location>
        <begin position="266"/>
        <end position="286"/>
    </location>
</feature>
<evidence type="ECO:0000256" key="2">
    <source>
        <dbReference type="SAM" id="MobiDB-lite"/>
    </source>
</evidence>
<evidence type="ECO:0000313" key="4">
    <source>
        <dbReference type="Proteomes" id="UP000053831"/>
    </source>
</evidence>
<comment type="caution">
    <text evidence="3">The sequence shown here is derived from an EMBL/GenBank/DDBJ whole genome shotgun (WGS) entry which is preliminary data.</text>
</comment>
<feature type="compositionally biased region" description="Low complexity" evidence="2">
    <location>
        <begin position="683"/>
        <end position="710"/>
    </location>
</feature>
<dbReference type="STRING" id="150374.A0A0M8N385"/>
<dbReference type="EMBL" id="LGSR01000020">
    <property type="protein sequence ID" value="KOS19694.1"/>
    <property type="molecule type" value="Genomic_DNA"/>
</dbReference>
<accession>A0A0M8N385</accession>
<proteinExistence type="predicted"/>
<keyword evidence="1" id="KW-0175">Coiled coil</keyword>
<dbReference type="OrthoDB" id="4966at2759"/>
<dbReference type="AlphaFoldDB" id="A0A0M8N385"/>
<sequence length="753" mass="84837">MHSDRPVYDMELPFDPNTLTQRARDMGFGRLDAAVFAHVALEKVREIAGRNQGQPVSALEIAEAIKAHAAAEIERREEEEEEEERKRRAVEQAGVTIWDEMQMDLDFDADPVELLKDLTKVVAVDEDAHEMRVKRFEFSDEAKDEFFDGQDPYAFAPDLLDPPPPTMTTTAAAAAAAAALPPRQDLISNMCQNIELAVELGKHLHARDILNLYKANKAFYHAVNSYLMSSVRSWVTHHCPDAARVFNFKLYKRHLAVDPVGRTWGEQARDRPAASSSPSSSAAAADAPQVRAVPGLRYLQLVMGRDKYCREMIAILARNGHPLPRTMHRTLLRLWLLMELATSLQREALLRNRELWADGDLYNAQLFFMKLGLHFNDPVYGPSSWDLLHLMMGQKGLYPLWQLLARKRFKTLPELLALRVRYDLQVPPDHWGESFFDRAIHGVPFHQVGVGHLEGWGLGENHLLRPDELIPMEAVARGLELDRHLTHMMLWGLFDWDTGDNYVPGPRDMYISDEDDVLGDADTSHHWTAKHVLKKHFPHLPPALQSDIIEDDEDQRLRAMAWCGDNIDDYESVDEEEEEDEGGENAHRGRDVYTLDDEINRGFIVPHQDKNHISQVPPLSDKAEWIDFVSEALIGAVPDLSPDERLRTESWNNYQPCELGGGGGADWDWAAWLRQHEHDRRAASSSAGTTTTTTTGQDSSLSLSLSLSADTHSHSQGGGPAGYENINYVGAFEGPTSPGAVFDHGVNYLPMEE</sequence>
<keyword evidence="4" id="KW-1185">Reference proteome</keyword>
<protein>
    <submittedName>
        <fullName evidence="3">Uncharacterized protein</fullName>
    </submittedName>
</protein>
<evidence type="ECO:0000313" key="3">
    <source>
        <dbReference type="EMBL" id="KOS19694.1"/>
    </source>
</evidence>
<feature type="coiled-coil region" evidence="1">
    <location>
        <begin position="59"/>
        <end position="93"/>
    </location>
</feature>
<organism evidence="3 4">
    <name type="scientific">Escovopsis weberi</name>
    <dbReference type="NCBI Taxonomy" id="150374"/>
    <lineage>
        <taxon>Eukaryota</taxon>
        <taxon>Fungi</taxon>
        <taxon>Dikarya</taxon>
        <taxon>Ascomycota</taxon>
        <taxon>Pezizomycotina</taxon>
        <taxon>Sordariomycetes</taxon>
        <taxon>Hypocreomycetidae</taxon>
        <taxon>Hypocreales</taxon>
        <taxon>Hypocreaceae</taxon>
        <taxon>Escovopsis</taxon>
    </lineage>
</organism>
<dbReference type="Proteomes" id="UP000053831">
    <property type="component" value="Unassembled WGS sequence"/>
</dbReference>
<evidence type="ECO:0000256" key="1">
    <source>
        <dbReference type="SAM" id="Coils"/>
    </source>
</evidence>
<reference evidence="3 4" key="1">
    <citation type="submission" date="2015-07" db="EMBL/GenBank/DDBJ databases">
        <title>The genome of the fungus Escovopsis weberi, a specialized disease agent of ant agriculture.</title>
        <authorList>
            <person name="de Man T.J."/>
            <person name="Stajich J.E."/>
            <person name="Kubicek C.P."/>
            <person name="Chenthamara K."/>
            <person name="Atanasova L."/>
            <person name="Druzhinina I.S."/>
            <person name="Birnbaum S."/>
            <person name="Barribeau S.M."/>
            <person name="Teiling C."/>
            <person name="Suen G."/>
            <person name="Currie C."/>
            <person name="Gerardo N.M."/>
        </authorList>
    </citation>
    <scope>NUCLEOTIDE SEQUENCE [LARGE SCALE GENOMIC DNA]</scope>
</reference>
<gene>
    <name evidence="3" type="ORF">ESCO_000364</name>
</gene>